<feature type="domain" description="ABC3 transporter permease C-terminal" evidence="7">
    <location>
        <begin position="273"/>
        <end position="378"/>
    </location>
</feature>
<organism evidence="8 9">
    <name type="scientific">Schaalia cardiffensis F0333</name>
    <dbReference type="NCBI Taxonomy" id="888050"/>
    <lineage>
        <taxon>Bacteria</taxon>
        <taxon>Bacillati</taxon>
        <taxon>Actinomycetota</taxon>
        <taxon>Actinomycetes</taxon>
        <taxon>Actinomycetales</taxon>
        <taxon>Actinomycetaceae</taxon>
        <taxon>Schaalia</taxon>
    </lineage>
</organism>
<evidence type="ECO:0000256" key="1">
    <source>
        <dbReference type="ARBA" id="ARBA00004651"/>
    </source>
</evidence>
<dbReference type="Pfam" id="PF02687">
    <property type="entry name" value="FtsX"/>
    <property type="match status" value="1"/>
</dbReference>
<evidence type="ECO:0000256" key="6">
    <source>
        <dbReference type="SAM" id="Phobius"/>
    </source>
</evidence>
<dbReference type="HOGENOM" id="CLU_055576_0_0_11"/>
<feature type="transmembrane region" description="Helical" evidence="6">
    <location>
        <begin position="323"/>
        <end position="346"/>
    </location>
</feature>
<dbReference type="PANTHER" id="PTHR43738">
    <property type="entry name" value="ABC TRANSPORTER, MEMBRANE PROTEIN"/>
    <property type="match status" value="1"/>
</dbReference>
<keyword evidence="2" id="KW-1003">Cell membrane</keyword>
<dbReference type="STRING" id="888050.HMPREF9004_1194"/>
<evidence type="ECO:0000313" key="8">
    <source>
        <dbReference type="EMBL" id="ENO18069.1"/>
    </source>
</evidence>
<keyword evidence="3 6" id="KW-0812">Transmembrane</keyword>
<feature type="transmembrane region" description="Helical" evidence="6">
    <location>
        <begin position="358"/>
        <end position="378"/>
    </location>
</feature>
<dbReference type="PANTHER" id="PTHR43738:SF2">
    <property type="entry name" value="ABC TRANSPORTER PERMEASE"/>
    <property type="match status" value="1"/>
</dbReference>
<accession>N6WCX7</accession>
<evidence type="ECO:0000256" key="2">
    <source>
        <dbReference type="ARBA" id="ARBA00022475"/>
    </source>
</evidence>
<keyword evidence="9" id="KW-1185">Reference proteome</keyword>
<dbReference type="InterPro" id="IPR051125">
    <property type="entry name" value="ABC-4/HrtB_transporter"/>
</dbReference>
<dbReference type="Proteomes" id="UP000013015">
    <property type="component" value="Unassembled WGS sequence"/>
</dbReference>
<name>N6WCX7_9ACTO</name>
<keyword evidence="5 6" id="KW-0472">Membrane</keyword>
<comment type="subcellular location">
    <subcellularLocation>
        <location evidence="1">Cell membrane</location>
        <topology evidence="1">Multi-pass membrane protein</topology>
    </subcellularLocation>
</comment>
<feature type="transmembrane region" description="Helical" evidence="6">
    <location>
        <begin position="269"/>
        <end position="289"/>
    </location>
</feature>
<dbReference type="OrthoDB" id="3252700at2"/>
<dbReference type="EMBL" id="AQHZ01000020">
    <property type="protein sequence ID" value="ENO18069.1"/>
    <property type="molecule type" value="Genomic_DNA"/>
</dbReference>
<dbReference type="eggNOG" id="COG0577">
    <property type="taxonomic scope" value="Bacteria"/>
</dbReference>
<evidence type="ECO:0000256" key="5">
    <source>
        <dbReference type="ARBA" id="ARBA00023136"/>
    </source>
</evidence>
<evidence type="ECO:0000256" key="4">
    <source>
        <dbReference type="ARBA" id="ARBA00022989"/>
    </source>
</evidence>
<proteinExistence type="predicted"/>
<sequence length="397" mass="43431">MNRGPLSLRAIPFKSLRAHPLRSTILLVLVLAQALSAMMGLLLVQSVKGELELARDRLGADILVYPSAGFRSLDKSCVQMLGTPVLYHKERASLARLKDNEEIERIAYQLYLSDASGEGEARWIVGFDPASDFVVAPWLDKGPRHLIPSDAVAVGADVPVTQAGTTFVFNKEWRVDSRLERSGSEYDNAVFVPFTSLQQVIDDASAMGINTYSSMDPKRDYSVALLRISDGKRVESVTNWINLYVRRVEALHSDVGLVSTSSSLTKQSGAIGVVTAVTWLLLLGALGVAQSLMMNERRREMSVWRIIGASNRVIARLFMRETLLIHLIGALGGVALAACFVVFGSLSFLHREFLDASSILASAGLAGAITVFTGWASARWSQSKVMRADNDSMLLMR</sequence>
<gene>
    <name evidence="8" type="ORF">HMPREF9004_1194</name>
</gene>
<evidence type="ECO:0000256" key="3">
    <source>
        <dbReference type="ARBA" id="ARBA00022692"/>
    </source>
</evidence>
<dbReference type="AlphaFoldDB" id="N6WCX7"/>
<feature type="transmembrane region" description="Helical" evidence="6">
    <location>
        <begin position="21"/>
        <end position="44"/>
    </location>
</feature>
<dbReference type="RefSeq" id="WP_005963346.1">
    <property type="nucleotide sequence ID" value="NZ_CP040505.1"/>
</dbReference>
<comment type="caution">
    <text evidence="8">The sequence shown here is derived from an EMBL/GenBank/DDBJ whole genome shotgun (WGS) entry which is preliminary data.</text>
</comment>
<keyword evidence="4 6" id="KW-1133">Transmembrane helix</keyword>
<evidence type="ECO:0000259" key="7">
    <source>
        <dbReference type="Pfam" id="PF02687"/>
    </source>
</evidence>
<dbReference type="InterPro" id="IPR003838">
    <property type="entry name" value="ABC3_permease_C"/>
</dbReference>
<protein>
    <recommendedName>
        <fullName evidence="7">ABC3 transporter permease C-terminal domain-containing protein</fullName>
    </recommendedName>
</protein>
<dbReference type="PATRIC" id="fig|888050.3.peg.1135"/>
<reference evidence="8 9" key="1">
    <citation type="submission" date="2013-03" db="EMBL/GenBank/DDBJ databases">
        <title>Reference genome for the Human Microbiome Project.</title>
        <authorList>
            <person name="Aqrawi P."/>
            <person name="Ayvaz T."/>
            <person name="Bess C."/>
            <person name="Blankenburg K."/>
            <person name="Coyle M."/>
            <person name="Deng J."/>
            <person name="Forbes L."/>
            <person name="Fowler G."/>
            <person name="Francisco L."/>
            <person name="Fu Q."/>
            <person name="Gibbs R."/>
            <person name="Gross S."/>
            <person name="Gubbala S."/>
            <person name="Hale W."/>
            <person name="Hemphill L."/>
            <person name="Highlander S."/>
            <person name="Hirani K."/>
            <person name="Jackson L."/>
            <person name="Jakkamsetti A."/>
            <person name="Javaid M."/>
            <person name="Jayaseelan J.C."/>
            <person name="Jiang H."/>
            <person name="Joshi V."/>
            <person name="Korchina V."/>
            <person name="Kovar C."/>
            <person name="Lara F."/>
            <person name="Lee S."/>
            <person name="Liu Y."/>
            <person name="Mata R."/>
            <person name="Mathew T."/>
            <person name="Munidasa M."/>
            <person name="Muzny D."/>
            <person name="Nazareth L."/>
            <person name="Ngo R."/>
            <person name="Nguyen L."/>
            <person name="Nguyen N."/>
            <person name="Okwuonu G."/>
            <person name="Ongeri F."/>
            <person name="Palculict T."/>
            <person name="Patil S."/>
            <person name="Petrosino J."/>
            <person name="Pham C."/>
            <person name="Pham P."/>
            <person name="Pu L.-L."/>
            <person name="Qin X."/>
            <person name="Qu J."/>
            <person name="Reid J."/>
            <person name="Ross M."/>
            <person name="Ruth R."/>
            <person name="Saada N."/>
            <person name="San Lucas F."/>
            <person name="Santibanez J."/>
            <person name="Shang Y."/>
            <person name="Simmons D."/>
            <person name="Song X.-Z."/>
            <person name="Tang L.-Y."/>
            <person name="Thornton R."/>
            <person name="Warren J."/>
            <person name="Weissenberger G."/>
            <person name="Wilczek-Boney K."/>
            <person name="Worley K."/>
            <person name="Youmans B."/>
            <person name="Zhang J."/>
            <person name="Zhang L."/>
            <person name="Zhao Z."/>
            <person name="Zhou C."/>
            <person name="Zhu D."/>
            <person name="Zhu Y."/>
        </authorList>
    </citation>
    <scope>NUCLEOTIDE SEQUENCE [LARGE SCALE GENOMIC DNA]</scope>
    <source>
        <strain evidence="8 9">F0333</strain>
    </source>
</reference>
<dbReference type="GO" id="GO:0005886">
    <property type="term" value="C:plasma membrane"/>
    <property type="evidence" value="ECO:0007669"/>
    <property type="project" value="UniProtKB-SubCell"/>
</dbReference>
<evidence type="ECO:0000313" key="9">
    <source>
        <dbReference type="Proteomes" id="UP000013015"/>
    </source>
</evidence>